<accession>A0ABD1ZBH8</accession>
<proteinExistence type="predicted"/>
<organism evidence="2 3">
    <name type="scientific">Riccia fluitans</name>
    <dbReference type="NCBI Taxonomy" id="41844"/>
    <lineage>
        <taxon>Eukaryota</taxon>
        <taxon>Viridiplantae</taxon>
        <taxon>Streptophyta</taxon>
        <taxon>Embryophyta</taxon>
        <taxon>Marchantiophyta</taxon>
        <taxon>Marchantiopsida</taxon>
        <taxon>Marchantiidae</taxon>
        <taxon>Marchantiales</taxon>
        <taxon>Ricciaceae</taxon>
        <taxon>Riccia</taxon>
    </lineage>
</organism>
<feature type="transmembrane region" description="Helical" evidence="1">
    <location>
        <begin position="45"/>
        <end position="62"/>
    </location>
</feature>
<dbReference type="Proteomes" id="UP001605036">
    <property type="component" value="Unassembled WGS sequence"/>
</dbReference>
<evidence type="ECO:0000313" key="2">
    <source>
        <dbReference type="EMBL" id="KAL2645116.1"/>
    </source>
</evidence>
<keyword evidence="3" id="KW-1185">Reference proteome</keyword>
<keyword evidence="1" id="KW-1133">Transmembrane helix</keyword>
<sequence length="121" mass="13230">MAAQSSRRFALQRVGFHDFSSCLAAPRSLSSINHSGSKTASSSRVASYFLMILVLVLLPPHIDYLAFSRLLRLAASWFTSFVLSLLILTPLFQRVPASTSSRARTVGLHAAVNALPRSRVL</sequence>
<evidence type="ECO:0000256" key="1">
    <source>
        <dbReference type="SAM" id="Phobius"/>
    </source>
</evidence>
<keyword evidence="1" id="KW-0472">Membrane</keyword>
<dbReference type="EMBL" id="JBHFFA010000002">
    <property type="protein sequence ID" value="KAL2645116.1"/>
    <property type="molecule type" value="Genomic_DNA"/>
</dbReference>
<gene>
    <name evidence="2" type="ORF">R1flu_012703</name>
</gene>
<evidence type="ECO:0000313" key="3">
    <source>
        <dbReference type="Proteomes" id="UP001605036"/>
    </source>
</evidence>
<dbReference type="AlphaFoldDB" id="A0ABD1ZBH8"/>
<comment type="caution">
    <text evidence="2">The sequence shown here is derived from an EMBL/GenBank/DDBJ whole genome shotgun (WGS) entry which is preliminary data.</text>
</comment>
<feature type="transmembrane region" description="Helical" evidence="1">
    <location>
        <begin position="74"/>
        <end position="92"/>
    </location>
</feature>
<protein>
    <submittedName>
        <fullName evidence="2">Uncharacterized protein</fullName>
    </submittedName>
</protein>
<keyword evidence="1" id="KW-0812">Transmembrane</keyword>
<reference evidence="2 3" key="1">
    <citation type="submission" date="2024-09" db="EMBL/GenBank/DDBJ databases">
        <title>Chromosome-scale assembly of Riccia fluitans.</title>
        <authorList>
            <person name="Paukszto L."/>
            <person name="Sawicki J."/>
            <person name="Karawczyk K."/>
            <person name="Piernik-Szablinska J."/>
            <person name="Szczecinska M."/>
            <person name="Mazdziarz M."/>
        </authorList>
    </citation>
    <scope>NUCLEOTIDE SEQUENCE [LARGE SCALE GENOMIC DNA]</scope>
    <source>
        <strain evidence="2">Rf_01</strain>
        <tissue evidence="2">Aerial parts of the thallus</tissue>
    </source>
</reference>
<name>A0ABD1ZBH8_9MARC</name>